<evidence type="ECO:0000256" key="5">
    <source>
        <dbReference type="ARBA" id="ARBA00023054"/>
    </source>
</evidence>
<dbReference type="AlphaFoldDB" id="A0A8T3CG75"/>
<evidence type="ECO:0000313" key="11">
    <source>
        <dbReference type="Proteomes" id="UP000829720"/>
    </source>
</evidence>
<organism evidence="10 11">
    <name type="scientific">Albula goreensis</name>
    <dbReference type="NCBI Taxonomy" id="1534307"/>
    <lineage>
        <taxon>Eukaryota</taxon>
        <taxon>Metazoa</taxon>
        <taxon>Chordata</taxon>
        <taxon>Craniata</taxon>
        <taxon>Vertebrata</taxon>
        <taxon>Euteleostomi</taxon>
        <taxon>Actinopterygii</taxon>
        <taxon>Neopterygii</taxon>
        <taxon>Teleostei</taxon>
        <taxon>Albuliformes</taxon>
        <taxon>Albulidae</taxon>
        <taxon>Albula</taxon>
    </lineage>
</organism>
<feature type="compositionally biased region" description="Basic residues" evidence="9">
    <location>
        <begin position="63"/>
        <end position="74"/>
    </location>
</feature>
<feature type="coiled-coil region" evidence="8">
    <location>
        <begin position="449"/>
        <end position="494"/>
    </location>
</feature>
<evidence type="ECO:0000256" key="9">
    <source>
        <dbReference type="SAM" id="MobiDB-lite"/>
    </source>
</evidence>
<accession>A0A8T3CG75</accession>
<feature type="region of interest" description="Disordered" evidence="9">
    <location>
        <begin position="141"/>
        <end position="183"/>
    </location>
</feature>
<evidence type="ECO:0008006" key="12">
    <source>
        <dbReference type="Google" id="ProtNLM"/>
    </source>
</evidence>
<keyword evidence="5 8" id="KW-0175">Coiled coil</keyword>
<evidence type="ECO:0000256" key="1">
    <source>
        <dbReference type="ARBA" id="ARBA00004114"/>
    </source>
</evidence>
<dbReference type="PANTHER" id="PTHR23162:SF7">
    <property type="entry name" value="PROTEIN BCAP"/>
    <property type="match status" value="1"/>
</dbReference>
<keyword evidence="6" id="KW-0206">Cytoskeleton</keyword>
<dbReference type="EMBL" id="JAERUA010000024">
    <property type="protein sequence ID" value="KAI1883021.1"/>
    <property type="molecule type" value="Genomic_DNA"/>
</dbReference>
<evidence type="ECO:0000256" key="7">
    <source>
        <dbReference type="ARBA" id="ARBA00023273"/>
    </source>
</evidence>
<dbReference type="GO" id="GO:1902018">
    <property type="term" value="P:negative regulation of cilium assembly"/>
    <property type="evidence" value="ECO:0007669"/>
    <property type="project" value="TreeGrafter"/>
</dbReference>
<feature type="region of interest" description="Disordered" evidence="9">
    <location>
        <begin position="33"/>
        <end position="86"/>
    </location>
</feature>
<feature type="coiled-coil region" evidence="8">
    <location>
        <begin position="347"/>
        <end position="406"/>
    </location>
</feature>
<comment type="caution">
    <text evidence="10">The sequence shown here is derived from an EMBL/GenBank/DDBJ whole genome shotgun (WGS) entry which is preliminary data.</text>
</comment>
<comment type="subcellular location">
    <subcellularLocation>
        <location evidence="2">Cell projection</location>
        <location evidence="2">Cilium</location>
    </subcellularLocation>
    <subcellularLocation>
        <location evidence="1">Cytoplasm</location>
        <location evidence="1">Cytoskeleton</location>
        <location evidence="1">Microtubule organizing center</location>
        <location evidence="1">Centrosome</location>
        <location evidence="1">Centriole</location>
    </subcellularLocation>
</comment>
<feature type="compositionally biased region" description="Polar residues" evidence="9">
    <location>
        <begin position="36"/>
        <end position="47"/>
    </location>
</feature>
<dbReference type="PANTHER" id="PTHR23162">
    <property type="entry name" value="OUTER DENSE FIBER OF SPERM TAILS 2"/>
    <property type="match status" value="1"/>
</dbReference>
<evidence type="ECO:0000256" key="2">
    <source>
        <dbReference type="ARBA" id="ARBA00004138"/>
    </source>
</evidence>
<evidence type="ECO:0000256" key="8">
    <source>
        <dbReference type="SAM" id="Coils"/>
    </source>
</evidence>
<reference evidence="10" key="1">
    <citation type="submission" date="2021-01" db="EMBL/GenBank/DDBJ databases">
        <authorList>
            <person name="Zahm M."/>
            <person name="Roques C."/>
            <person name="Cabau C."/>
            <person name="Klopp C."/>
            <person name="Donnadieu C."/>
            <person name="Jouanno E."/>
            <person name="Lampietro C."/>
            <person name="Louis A."/>
            <person name="Herpin A."/>
            <person name="Echchiki A."/>
            <person name="Berthelot C."/>
            <person name="Parey E."/>
            <person name="Roest-Crollius H."/>
            <person name="Braasch I."/>
            <person name="Postlethwait J."/>
            <person name="Bobe J."/>
            <person name="Montfort J."/>
            <person name="Bouchez O."/>
            <person name="Begum T."/>
            <person name="Mejri S."/>
            <person name="Adams A."/>
            <person name="Chen W.-J."/>
            <person name="Guiguen Y."/>
        </authorList>
    </citation>
    <scope>NUCLEOTIDE SEQUENCE</scope>
    <source>
        <tissue evidence="10">Blood</tissue>
    </source>
</reference>
<name>A0A8T3CG75_9TELE</name>
<keyword evidence="11" id="KW-1185">Reference proteome</keyword>
<proteinExistence type="inferred from homology"/>
<evidence type="ECO:0000256" key="6">
    <source>
        <dbReference type="ARBA" id="ARBA00023212"/>
    </source>
</evidence>
<keyword evidence="7" id="KW-0966">Cell projection</keyword>
<gene>
    <name evidence="10" type="ORF">AGOR_G00240950</name>
</gene>
<dbReference type="GO" id="GO:0036064">
    <property type="term" value="C:ciliary basal body"/>
    <property type="evidence" value="ECO:0007669"/>
    <property type="project" value="TreeGrafter"/>
</dbReference>
<dbReference type="Proteomes" id="UP000829720">
    <property type="component" value="Unassembled WGS sequence"/>
</dbReference>
<protein>
    <recommendedName>
        <fullName evidence="12">Outer dense fiber protein 2-like</fullName>
    </recommendedName>
</protein>
<evidence type="ECO:0000256" key="3">
    <source>
        <dbReference type="ARBA" id="ARBA00009316"/>
    </source>
</evidence>
<evidence type="ECO:0000256" key="4">
    <source>
        <dbReference type="ARBA" id="ARBA00022490"/>
    </source>
</evidence>
<dbReference type="InterPro" id="IPR026099">
    <property type="entry name" value="Odf2-rel"/>
</dbReference>
<keyword evidence="4" id="KW-0963">Cytoplasm</keyword>
<dbReference type="GO" id="GO:0005814">
    <property type="term" value="C:centriole"/>
    <property type="evidence" value="ECO:0007669"/>
    <property type="project" value="UniProtKB-SubCell"/>
</dbReference>
<feature type="coiled-coil region" evidence="8">
    <location>
        <begin position="717"/>
        <end position="783"/>
    </location>
</feature>
<feature type="coiled-coil region" evidence="8">
    <location>
        <begin position="530"/>
        <end position="680"/>
    </location>
</feature>
<dbReference type="OrthoDB" id="9948429at2759"/>
<evidence type="ECO:0000313" key="10">
    <source>
        <dbReference type="EMBL" id="KAI1883021.1"/>
    </source>
</evidence>
<sequence>MLLKRCCLATNSMKARSSSPVHVHVDDTTPVHVHVQRSQSLPSSTETDQSDKRGSASDPGSRTYRKRKEKRPALKSHSSERALYRSNITSKQAGQICSLIRSSDCDVGLDEAAPNVGLRGHRGESSNMSTERARSVSFEETLAGSRMSAAELAQGSNDQDGTDRVGQRNTQLVEQERERSSSEELVLGNRQLLLQTLQDAEKAANSAAIQLMSFKEVLDDDLVDSRLNTSDERRMSRQRNLLLEKLEIFKGINRSVRQQLKEFQDGEANHFETEKHMYILLKKLTQTETENLNLKRGLNEKVQRIEELTDLRKQETGKVEAALQHSKSVETTRAHLQGQLRHKESENSRLLVQLRGLERSMAEQKLEIESLKTQISSCSEKEKEEKEALKKATRAQKQRAEKFEAAVEKSYTHLRDKDAELAGVRSEVELWKKRQEEAMDEKAPLEAQIAILKQQIADMTAQLQSERETVRTSNEDLLRKVEKLNSENGELCLENAALKASIAGLEEKMSCSEVQLQEQTTVSQSQKQLTEDHQTQIVDLQKEIEDLKGRLESLSRENEEIREGKDTAVRKVREELQSRLTELEAYPELLSAAEQRARECQESLAHTERTLSQKALALQELQLQAEKQTEQLRSSLDMKDTIKEANTDLQGKIDTLQRRVEEVTAENRELVQKLSGQEEALQYSSRQLEQRSAECLSLTRQLEAALADVKLQVSIVREKAGAREKVLQNKIQDLDSERTRREKELRALKQSKESGEKQYEVRLKELQLRLDQSENHKQSIQNYVDFLKNSYATMFEDSLLPDMGVSPFLK</sequence>
<comment type="similarity">
    <text evidence="3">Belongs to the ODF2 family.</text>
</comment>
<dbReference type="GO" id="GO:0005813">
    <property type="term" value="C:centrosome"/>
    <property type="evidence" value="ECO:0007669"/>
    <property type="project" value="TreeGrafter"/>
</dbReference>